<dbReference type="GO" id="GO:0043161">
    <property type="term" value="P:proteasome-mediated ubiquitin-dependent protein catabolic process"/>
    <property type="evidence" value="ECO:0007669"/>
    <property type="project" value="TreeGrafter"/>
</dbReference>
<keyword evidence="6" id="KW-1185">Reference proteome</keyword>
<feature type="region of interest" description="Disordered" evidence="3">
    <location>
        <begin position="231"/>
        <end position="254"/>
    </location>
</feature>
<dbReference type="FunFam" id="1.10.287.3990:FF:000001">
    <property type="entry name" value="26S proteasome regulatory subunit S5A"/>
    <property type="match status" value="1"/>
</dbReference>
<comment type="caution">
    <text evidence="5">The sequence shown here is derived from an EMBL/GenBank/DDBJ whole genome shotgun (WGS) entry which is preliminary data.</text>
</comment>
<evidence type="ECO:0000313" key="5">
    <source>
        <dbReference type="EMBL" id="TVY22539.1"/>
    </source>
</evidence>
<dbReference type="OrthoDB" id="1731724at2759"/>
<evidence type="ECO:0000256" key="3">
    <source>
        <dbReference type="SAM" id="MobiDB-lite"/>
    </source>
</evidence>
<dbReference type="FunFam" id="3.40.50.410:FF:000005">
    <property type="entry name" value="26S proteasome non-ATPase regulatory subunit 4"/>
    <property type="match status" value="1"/>
</dbReference>
<dbReference type="InterPro" id="IPR003903">
    <property type="entry name" value="UIM_dom"/>
</dbReference>
<dbReference type="InterPro" id="IPR036465">
    <property type="entry name" value="vWFA_dom_sf"/>
</dbReference>
<evidence type="ECO:0000256" key="1">
    <source>
        <dbReference type="ARBA" id="ARBA00005574"/>
    </source>
</evidence>
<dbReference type="GeneID" id="41989061"/>
<dbReference type="CDD" id="cd01452">
    <property type="entry name" value="VWA_26S_proteasome_subunit"/>
    <property type="match status" value="1"/>
</dbReference>
<dbReference type="PROSITE" id="PS50234">
    <property type="entry name" value="VWFA"/>
    <property type="match status" value="1"/>
</dbReference>
<dbReference type="Proteomes" id="UP000431533">
    <property type="component" value="Unassembled WGS sequence"/>
</dbReference>
<dbReference type="GO" id="GO:0036435">
    <property type="term" value="F:K48-linked polyubiquitin modification-dependent protein binding"/>
    <property type="evidence" value="ECO:0007669"/>
    <property type="project" value="UniProtKB-ARBA"/>
</dbReference>
<accession>A0A8H8TU84</accession>
<dbReference type="Gene3D" id="3.40.50.410">
    <property type="entry name" value="von Willebrand factor, type A domain"/>
    <property type="match status" value="1"/>
</dbReference>
<organism evidence="5 6">
    <name type="scientific">Lachnellula hyalina</name>
    <dbReference type="NCBI Taxonomy" id="1316788"/>
    <lineage>
        <taxon>Eukaryota</taxon>
        <taxon>Fungi</taxon>
        <taxon>Dikarya</taxon>
        <taxon>Ascomycota</taxon>
        <taxon>Pezizomycotina</taxon>
        <taxon>Leotiomycetes</taxon>
        <taxon>Helotiales</taxon>
        <taxon>Lachnaceae</taxon>
        <taxon>Lachnellula</taxon>
    </lineage>
</organism>
<dbReference type="Gene3D" id="1.10.287.3990">
    <property type="match status" value="1"/>
</dbReference>
<sequence length="341" mass="36357">CIQPQNFHHNSTLLPKPHDLRTYPYPADLKPSERGNTRKMGLEAVMVVVDNSESSRNGDYTPTRFEAQSDAVSLIFSAITQGNPESSVGLMSMGGKGPEVLVTLTTDHGKILEGLHRTKSKIRGDSHLATGIQIAGLALKHRQNKSQRQRVIVFTCSPIPEDDKTLIKLAKKMKKGGVAIDFVAFGELDDDTTKKLTAFNENVKSGDGSHLAIIPPGPGLLSDQLVTSPILNGDGSSAGAGMGGGAEGGEGGSFEFGIDPSVDPELALALRMSMEEEKARVEKQGKEKADEDAKAALPQIKEEEVKEGEEDAQPLLNKDGEASGSGDKDAKKDDADKMDLA</sequence>
<keyword evidence="2 5" id="KW-0647">Proteasome</keyword>
<dbReference type="EMBL" id="QGMH01000256">
    <property type="protein sequence ID" value="TVY22539.1"/>
    <property type="molecule type" value="Genomic_DNA"/>
</dbReference>
<dbReference type="Pfam" id="PF13519">
    <property type="entry name" value="VWA_2"/>
    <property type="match status" value="1"/>
</dbReference>
<evidence type="ECO:0000256" key="2">
    <source>
        <dbReference type="ARBA" id="ARBA00022942"/>
    </source>
</evidence>
<dbReference type="RefSeq" id="XP_031001327.1">
    <property type="nucleotide sequence ID" value="XM_031153780.1"/>
</dbReference>
<dbReference type="SMART" id="SM00327">
    <property type="entry name" value="VWA"/>
    <property type="match status" value="1"/>
</dbReference>
<dbReference type="InterPro" id="IPR002035">
    <property type="entry name" value="VWF_A"/>
</dbReference>
<dbReference type="InterPro" id="IPR027040">
    <property type="entry name" value="PSMD4"/>
</dbReference>
<dbReference type="PROSITE" id="PS50330">
    <property type="entry name" value="UIM"/>
    <property type="match status" value="1"/>
</dbReference>
<feature type="compositionally biased region" description="Gly residues" evidence="3">
    <location>
        <begin position="236"/>
        <end position="254"/>
    </location>
</feature>
<feature type="compositionally biased region" description="Polar residues" evidence="3">
    <location>
        <begin position="1"/>
        <end position="13"/>
    </location>
</feature>
<dbReference type="GO" id="GO:0005634">
    <property type="term" value="C:nucleus"/>
    <property type="evidence" value="ECO:0007669"/>
    <property type="project" value="TreeGrafter"/>
</dbReference>
<feature type="region of interest" description="Disordered" evidence="3">
    <location>
        <begin position="278"/>
        <end position="341"/>
    </location>
</feature>
<protein>
    <submittedName>
        <fullName evidence="5">26S proteasome non-ATPase regulatory subunit 4-like protein</fullName>
    </submittedName>
</protein>
<reference evidence="5 6" key="1">
    <citation type="submission" date="2018-05" db="EMBL/GenBank/DDBJ databases">
        <title>Genome sequencing and assembly of the regulated plant pathogen Lachnellula willkommii and related sister species for the development of diagnostic species identification markers.</title>
        <authorList>
            <person name="Giroux E."/>
            <person name="Bilodeau G."/>
        </authorList>
    </citation>
    <scope>NUCLEOTIDE SEQUENCE [LARGE SCALE GENOMIC DNA]</scope>
    <source>
        <strain evidence="5 6">CBS 185.66</strain>
    </source>
</reference>
<dbReference type="AlphaFoldDB" id="A0A8H8TU84"/>
<evidence type="ECO:0000313" key="6">
    <source>
        <dbReference type="Proteomes" id="UP000431533"/>
    </source>
</evidence>
<feature type="compositionally biased region" description="Basic and acidic residues" evidence="3">
    <location>
        <begin position="318"/>
        <end position="341"/>
    </location>
</feature>
<feature type="region of interest" description="Disordered" evidence="3">
    <location>
        <begin position="1"/>
        <end position="20"/>
    </location>
</feature>
<dbReference type="GO" id="GO:0005829">
    <property type="term" value="C:cytosol"/>
    <property type="evidence" value="ECO:0007669"/>
    <property type="project" value="TreeGrafter"/>
</dbReference>
<proteinExistence type="inferred from homology"/>
<feature type="non-terminal residue" evidence="5">
    <location>
        <position position="341"/>
    </location>
</feature>
<name>A0A8H8TU84_9HELO</name>
<dbReference type="GO" id="GO:0008540">
    <property type="term" value="C:proteasome regulatory particle, base subcomplex"/>
    <property type="evidence" value="ECO:0007669"/>
    <property type="project" value="TreeGrafter"/>
</dbReference>
<feature type="domain" description="VWFA" evidence="4">
    <location>
        <begin position="44"/>
        <end position="230"/>
    </location>
</feature>
<dbReference type="PANTHER" id="PTHR10223:SF0">
    <property type="entry name" value="26S PROTEASOME NON-ATPASE REGULATORY SUBUNIT 4"/>
    <property type="match status" value="1"/>
</dbReference>
<gene>
    <name evidence="5" type="primary">RPN10</name>
    <name evidence="5" type="ORF">LHYA1_G008863</name>
</gene>
<feature type="compositionally biased region" description="Basic and acidic residues" evidence="3">
    <location>
        <begin position="278"/>
        <end position="304"/>
    </location>
</feature>
<dbReference type="PANTHER" id="PTHR10223">
    <property type="entry name" value="26S PROTEASOME NON-ATPASE REGULATORY SUBUNIT 4"/>
    <property type="match status" value="1"/>
</dbReference>
<comment type="similarity">
    <text evidence="1">Belongs to the proteasome subunit S5A family.</text>
</comment>
<dbReference type="SUPFAM" id="SSF53300">
    <property type="entry name" value="vWA-like"/>
    <property type="match status" value="1"/>
</dbReference>
<evidence type="ECO:0000259" key="4">
    <source>
        <dbReference type="PROSITE" id="PS50234"/>
    </source>
</evidence>